<keyword evidence="9" id="KW-1185">Reference proteome</keyword>
<keyword evidence="3 6" id="KW-1133">Transmembrane helix</keyword>
<dbReference type="Proteomes" id="UP000521943">
    <property type="component" value="Unassembled WGS sequence"/>
</dbReference>
<feature type="transmembrane region" description="Helical" evidence="6">
    <location>
        <begin position="12"/>
        <end position="33"/>
    </location>
</feature>
<dbReference type="AlphaFoldDB" id="A0A8H6H7Q8"/>
<evidence type="ECO:0000256" key="2">
    <source>
        <dbReference type="ARBA" id="ARBA00022692"/>
    </source>
</evidence>
<sequence>MRKWTPELEYAFEVVISTAYALAVITTCVRLYRRRLVGRLWWDDWLALVSCLGSTWMFVSFWMKDESKGGTTPTRGYRKAWFSMSILVSWTTIWLTRMSLALGTARIFPPQHLAYRLTQLAVRAFAFVLVSFLVAFGAQCAPASAWIPPPGVHDTRIMCFTPVSSVYYPAVAGLLADAFLIAVPICALWKLQASRAFRWMLLSAFAASIVITVATVAILVFQAVPETWEPMKSEMRFRIGWLETATSVTVCNLIVIASYAFRLLHGPSIRGGPSSATAQSYSLESRNQDGVSRSTSPIASEDHRRTMSFGIGYIENWDDYNPDTMQSGFR</sequence>
<dbReference type="PANTHER" id="PTHR33048:SF129">
    <property type="entry name" value="INTEGRAL MEMBRANE PROTEIN-RELATED"/>
    <property type="match status" value="1"/>
</dbReference>
<evidence type="ECO:0000313" key="9">
    <source>
        <dbReference type="Proteomes" id="UP000521943"/>
    </source>
</evidence>
<keyword evidence="4 6" id="KW-0472">Membrane</keyword>
<gene>
    <name evidence="8" type="ORF">DFP72DRAFT_943746</name>
</gene>
<dbReference type="InterPro" id="IPR049326">
    <property type="entry name" value="Rhodopsin_dom_fungi"/>
</dbReference>
<evidence type="ECO:0000256" key="5">
    <source>
        <dbReference type="ARBA" id="ARBA00038359"/>
    </source>
</evidence>
<dbReference type="Pfam" id="PF20684">
    <property type="entry name" value="Fung_rhodopsin"/>
    <property type="match status" value="1"/>
</dbReference>
<feature type="transmembrane region" description="Helical" evidence="6">
    <location>
        <begin position="167"/>
        <end position="189"/>
    </location>
</feature>
<dbReference type="OrthoDB" id="3229610at2759"/>
<name>A0A8H6H7Q8_9AGAR</name>
<feature type="transmembrane region" description="Helical" evidence="6">
    <location>
        <begin position="83"/>
        <end position="108"/>
    </location>
</feature>
<organism evidence="8 9">
    <name type="scientific">Ephemerocybe angulata</name>
    <dbReference type="NCBI Taxonomy" id="980116"/>
    <lineage>
        <taxon>Eukaryota</taxon>
        <taxon>Fungi</taxon>
        <taxon>Dikarya</taxon>
        <taxon>Basidiomycota</taxon>
        <taxon>Agaricomycotina</taxon>
        <taxon>Agaricomycetes</taxon>
        <taxon>Agaricomycetidae</taxon>
        <taxon>Agaricales</taxon>
        <taxon>Agaricineae</taxon>
        <taxon>Psathyrellaceae</taxon>
        <taxon>Ephemerocybe</taxon>
    </lineage>
</organism>
<keyword evidence="2 6" id="KW-0812">Transmembrane</keyword>
<feature type="transmembrane region" description="Helical" evidence="6">
    <location>
        <begin position="201"/>
        <end position="224"/>
    </location>
</feature>
<feature type="transmembrane region" description="Helical" evidence="6">
    <location>
        <begin position="120"/>
        <end position="147"/>
    </location>
</feature>
<evidence type="ECO:0000256" key="1">
    <source>
        <dbReference type="ARBA" id="ARBA00004141"/>
    </source>
</evidence>
<accession>A0A8H6H7Q8</accession>
<dbReference type="InterPro" id="IPR052337">
    <property type="entry name" value="SAT4-like"/>
</dbReference>
<reference evidence="8 9" key="1">
    <citation type="submission" date="2020-07" db="EMBL/GenBank/DDBJ databases">
        <title>Comparative genomics of pyrophilous fungi reveals a link between fire events and developmental genes.</title>
        <authorList>
            <consortium name="DOE Joint Genome Institute"/>
            <person name="Steindorff A.S."/>
            <person name="Carver A."/>
            <person name="Calhoun S."/>
            <person name="Stillman K."/>
            <person name="Liu H."/>
            <person name="Lipzen A."/>
            <person name="Pangilinan J."/>
            <person name="Labutti K."/>
            <person name="Bruns T.D."/>
            <person name="Grigoriev I.V."/>
        </authorList>
    </citation>
    <scope>NUCLEOTIDE SEQUENCE [LARGE SCALE GENOMIC DNA]</scope>
    <source>
        <strain evidence="8 9">CBS 144469</strain>
    </source>
</reference>
<feature type="transmembrane region" description="Helical" evidence="6">
    <location>
        <begin position="244"/>
        <end position="264"/>
    </location>
</feature>
<comment type="caution">
    <text evidence="8">The sequence shown here is derived from an EMBL/GenBank/DDBJ whole genome shotgun (WGS) entry which is preliminary data.</text>
</comment>
<protein>
    <recommendedName>
        <fullName evidence="7">Rhodopsin domain-containing protein</fullName>
    </recommendedName>
</protein>
<feature type="domain" description="Rhodopsin" evidence="7">
    <location>
        <begin position="30"/>
        <end position="220"/>
    </location>
</feature>
<proteinExistence type="inferred from homology"/>
<evidence type="ECO:0000256" key="6">
    <source>
        <dbReference type="SAM" id="Phobius"/>
    </source>
</evidence>
<evidence type="ECO:0000313" key="8">
    <source>
        <dbReference type="EMBL" id="KAF6741475.1"/>
    </source>
</evidence>
<feature type="transmembrane region" description="Helical" evidence="6">
    <location>
        <begin position="45"/>
        <end position="63"/>
    </location>
</feature>
<dbReference type="GO" id="GO:0016020">
    <property type="term" value="C:membrane"/>
    <property type="evidence" value="ECO:0007669"/>
    <property type="project" value="UniProtKB-SubCell"/>
</dbReference>
<dbReference type="EMBL" id="JACGCI010000240">
    <property type="protein sequence ID" value="KAF6741475.1"/>
    <property type="molecule type" value="Genomic_DNA"/>
</dbReference>
<evidence type="ECO:0000256" key="4">
    <source>
        <dbReference type="ARBA" id="ARBA00023136"/>
    </source>
</evidence>
<evidence type="ECO:0000259" key="7">
    <source>
        <dbReference type="Pfam" id="PF20684"/>
    </source>
</evidence>
<evidence type="ECO:0000256" key="3">
    <source>
        <dbReference type="ARBA" id="ARBA00022989"/>
    </source>
</evidence>
<comment type="subcellular location">
    <subcellularLocation>
        <location evidence="1">Membrane</location>
        <topology evidence="1">Multi-pass membrane protein</topology>
    </subcellularLocation>
</comment>
<dbReference type="PANTHER" id="PTHR33048">
    <property type="entry name" value="PTH11-LIKE INTEGRAL MEMBRANE PROTEIN (AFU_ORTHOLOGUE AFUA_5G11245)"/>
    <property type="match status" value="1"/>
</dbReference>
<comment type="similarity">
    <text evidence="5">Belongs to the SAT4 family.</text>
</comment>